<dbReference type="EMBL" id="CP012673">
    <property type="protein sequence ID" value="AUX45796.1"/>
    <property type="molecule type" value="Genomic_DNA"/>
</dbReference>
<dbReference type="PANTHER" id="PTHR48027">
    <property type="entry name" value="HETEROGENEOUS NUCLEAR RIBONUCLEOPROTEIN 87F-RELATED"/>
    <property type="match status" value="1"/>
</dbReference>
<feature type="compositionally biased region" description="Gly residues" evidence="2">
    <location>
        <begin position="86"/>
        <end position="126"/>
    </location>
</feature>
<gene>
    <name evidence="4" type="ORF">SOCE26_072920</name>
</gene>
<dbReference type="AlphaFoldDB" id="A0A2L0F2L8"/>
<evidence type="ECO:0000313" key="4">
    <source>
        <dbReference type="EMBL" id="AUX45796.1"/>
    </source>
</evidence>
<dbReference type="SMART" id="SM00360">
    <property type="entry name" value="RRM"/>
    <property type="match status" value="1"/>
</dbReference>
<name>A0A2L0F2L8_SORCE</name>
<dbReference type="Gene3D" id="3.30.70.330">
    <property type="match status" value="1"/>
</dbReference>
<dbReference type="Proteomes" id="UP000238348">
    <property type="component" value="Chromosome"/>
</dbReference>
<reference evidence="4 5" key="1">
    <citation type="submission" date="2015-09" db="EMBL/GenBank/DDBJ databases">
        <title>Sorangium comparison.</title>
        <authorList>
            <person name="Zaburannyi N."/>
            <person name="Bunk B."/>
            <person name="Overmann J."/>
            <person name="Mueller R."/>
        </authorList>
    </citation>
    <scope>NUCLEOTIDE SEQUENCE [LARGE SCALE GENOMIC DNA]</scope>
    <source>
        <strain evidence="4 5">So ce26</strain>
    </source>
</reference>
<dbReference type="InterPro" id="IPR000504">
    <property type="entry name" value="RRM_dom"/>
</dbReference>
<organism evidence="4 5">
    <name type="scientific">Sorangium cellulosum</name>
    <name type="common">Polyangium cellulosum</name>
    <dbReference type="NCBI Taxonomy" id="56"/>
    <lineage>
        <taxon>Bacteria</taxon>
        <taxon>Pseudomonadati</taxon>
        <taxon>Myxococcota</taxon>
        <taxon>Polyangia</taxon>
        <taxon>Polyangiales</taxon>
        <taxon>Polyangiaceae</taxon>
        <taxon>Sorangium</taxon>
    </lineage>
</organism>
<accession>A0A2L0F2L8</accession>
<proteinExistence type="predicted"/>
<feature type="domain" description="RRM" evidence="3">
    <location>
        <begin position="3"/>
        <end position="81"/>
    </location>
</feature>
<dbReference type="InterPro" id="IPR012677">
    <property type="entry name" value="Nucleotide-bd_a/b_plait_sf"/>
</dbReference>
<dbReference type="OrthoDB" id="9798855at2"/>
<dbReference type="InterPro" id="IPR052462">
    <property type="entry name" value="SLIRP/GR-RBP-like"/>
</dbReference>
<dbReference type="SUPFAM" id="SSF54928">
    <property type="entry name" value="RNA-binding domain, RBD"/>
    <property type="match status" value="1"/>
</dbReference>
<evidence type="ECO:0000256" key="2">
    <source>
        <dbReference type="SAM" id="MobiDB-lite"/>
    </source>
</evidence>
<evidence type="ECO:0000259" key="3">
    <source>
        <dbReference type="PROSITE" id="PS50102"/>
    </source>
</evidence>
<feature type="region of interest" description="Disordered" evidence="2">
    <location>
        <begin position="76"/>
        <end position="132"/>
    </location>
</feature>
<dbReference type="GO" id="GO:0003723">
    <property type="term" value="F:RNA binding"/>
    <property type="evidence" value="ECO:0007669"/>
    <property type="project" value="UniProtKB-KW"/>
</dbReference>
<evidence type="ECO:0000256" key="1">
    <source>
        <dbReference type="ARBA" id="ARBA00022884"/>
    </source>
</evidence>
<dbReference type="Pfam" id="PF00076">
    <property type="entry name" value="RRM_1"/>
    <property type="match status" value="1"/>
</dbReference>
<dbReference type="RefSeq" id="WP_104984127.1">
    <property type="nucleotide sequence ID" value="NZ_CP012673.1"/>
</dbReference>
<sequence length="132" mass="12712">MGNRLYVGNLSFSTTRETLESAFAAAGEVREIAMPTDRETGQPRGFAFVTMGSAQAANSAISQLNGTVLDGRALKVNEAQERPARGFGGGGGGGGGYGGGGGGGYGGGGGGGYGGGGGRGGGGRGGGGRDRY</sequence>
<protein>
    <submittedName>
        <fullName evidence="4">RNA-binding protein</fullName>
    </submittedName>
</protein>
<evidence type="ECO:0000313" key="5">
    <source>
        <dbReference type="Proteomes" id="UP000238348"/>
    </source>
</evidence>
<dbReference type="InterPro" id="IPR035979">
    <property type="entry name" value="RBD_domain_sf"/>
</dbReference>
<keyword evidence="1" id="KW-0694">RNA-binding</keyword>
<dbReference type="PROSITE" id="PS50102">
    <property type="entry name" value="RRM"/>
    <property type="match status" value="1"/>
</dbReference>